<dbReference type="Proteomes" id="UP000077271">
    <property type="component" value="Unassembled WGS sequence"/>
</dbReference>
<accession>A0A177L2U8</accession>
<dbReference type="HAMAP" id="MF_00835">
    <property type="entry name" value="BioC"/>
    <property type="match status" value="1"/>
</dbReference>
<gene>
    <name evidence="5" type="primary">bioC</name>
    <name evidence="7" type="ORF">AWH48_00700</name>
</gene>
<dbReference type="GO" id="GO:0010340">
    <property type="term" value="F:carboxyl-O-methyltransferase activity"/>
    <property type="evidence" value="ECO:0007669"/>
    <property type="project" value="UniProtKB-UniRule"/>
</dbReference>
<comment type="function">
    <text evidence="5">Converts the free carboxyl group of a malonyl-thioester to its methyl ester by transfer of a methyl group from S-adenosyl-L-methionine (SAM). It allows to synthesize pimeloyl-ACP via the fatty acid synthetic pathway.</text>
</comment>
<evidence type="ECO:0000256" key="5">
    <source>
        <dbReference type="HAMAP-Rule" id="MF_00835"/>
    </source>
</evidence>
<dbReference type="RefSeq" id="WP_063974273.1">
    <property type="nucleotide sequence ID" value="NZ_LQWZ01000001.1"/>
</dbReference>
<dbReference type="Gene3D" id="3.40.50.150">
    <property type="entry name" value="Vaccinia Virus protein VP39"/>
    <property type="match status" value="1"/>
</dbReference>
<evidence type="ECO:0000313" key="8">
    <source>
        <dbReference type="Proteomes" id="UP000077271"/>
    </source>
</evidence>
<evidence type="ECO:0000313" key="7">
    <source>
        <dbReference type="EMBL" id="OAH59657.1"/>
    </source>
</evidence>
<evidence type="ECO:0000256" key="3">
    <source>
        <dbReference type="ARBA" id="ARBA00022691"/>
    </source>
</evidence>
<evidence type="ECO:0000256" key="1">
    <source>
        <dbReference type="ARBA" id="ARBA00022603"/>
    </source>
</evidence>
<dbReference type="GO" id="GO:0009102">
    <property type="term" value="P:biotin biosynthetic process"/>
    <property type="evidence" value="ECO:0007669"/>
    <property type="project" value="UniProtKB-UniRule"/>
</dbReference>
<dbReference type="InterPro" id="IPR025714">
    <property type="entry name" value="Methyltranfer_dom"/>
</dbReference>
<dbReference type="AlphaFoldDB" id="A0A177L2U8"/>
<dbReference type="NCBIfam" id="TIGR02072">
    <property type="entry name" value="BioC"/>
    <property type="match status" value="1"/>
</dbReference>
<keyword evidence="3 5" id="KW-0949">S-adenosyl-L-methionine</keyword>
<proteinExistence type="inferred from homology"/>
<dbReference type="Pfam" id="PF13847">
    <property type="entry name" value="Methyltransf_31"/>
    <property type="match status" value="1"/>
</dbReference>
<comment type="catalytic activity">
    <reaction evidence="5">
        <text>malonyl-[ACP] + S-adenosyl-L-methionine = malonyl-[ACP] methyl ester + S-adenosyl-L-homocysteine</text>
        <dbReference type="Rhea" id="RHEA:17105"/>
        <dbReference type="Rhea" id="RHEA-COMP:9623"/>
        <dbReference type="Rhea" id="RHEA-COMP:9954"/>
        <dbReference type="ChEBI" id="CHEBI:57856"/>
        <dbReference type="ChEBI" id="CHEBI:59789"/>
        <dbReference type="ChEBI" id="CHEBI:78449"/>
        <dbReference type="ChEBI" id="CHEBI:78845"/>
        <dbReference type="EC" id="2.1.1.197"/>
    </reaction>
</comment>
<name>A0A177L2U8_9BACI</name>
<protein>
    <recommendedName>
        <fullName evidence="5">Malonyl-[acyl-carrier protein] O-methyltransferase</fullName>
        <shortName evidence="5">Malonyl-ACP O-methyltransferase</shortName>
        <ecNumber evidence="5">2.1.1.197</ecNumber>
    </recommendedName>
    <alternativeName>
        <fullName evidence="5">Biotin synthesis protein BioC</fullName>
    </alternativeName>
</protein>
<sequence>MINKVLLQKRFNKAALTYDEYANVQKKMGDVLIQKLCQTYTSQAPLSILELGCGTGYVTEQLVKSFPYAFVTSVDFAPDMIEQAKKRIGAEKAVFICGDIEQIDFSGRYDVIISNATFQWMNDLQGTIDRLFKSLQDNGTMMFTTFGHETFKELHLSFQQAVRNLVGKEDRAIGQSFFTPPQLKELCEQYGHVSMQQAHYIEWFSTVRDFLDSVRKIGAANSNDGISSQSPRVFRSMIRLYEEQFQQNGCIQATYHALFCTITKQGGRK</sequence>
<comment type="similarity">
    <text evidence="5">Belongs to the methyltransferase superfamily.</text>
</comment>
<dbReference type="UniPathway" id="UPA00078"/>
<comment type="pathway">
    <text evidence="5">Cofactor biosynthesis; biotin biosynthesis.</text>
</comment>
<dbReference type="EMBL" id="LQWZ01000001">
    <property type="protein sequence ID" value="OAH59657.1"/>
    <property type="molecule type" value="Genomic_DNA"/>
</dbReference>
<evidence type="ECO:0000259" key="6">
    <source>
        <dbReference type="Pfam" id="PF13847"/>
    </source>
</evidence>
<dbReference type="InterPro" id="IPR011814">
    <property type="entry name" value="BioC"/>
</dbReference>
<dbReference type="GO" id="GO:0102130">
    <property type="term" value="F:malonyl-CoA methyltransferase activity"/>
    <property type="evidence" value="ECO:0007669"/>
    <property type="project" value="UniProtKB-EC"/>
</dbReference>
<evidence type="ECO:0000256" key="4">
    <source>
        <dbReference type="ARBA" id="ARBA00022756"/>
    </source>
</evidence>
<comment type="caution">
    <text evidence="7">The sequence shown here is derived from an EMBL/GenBank/DDBJ whole genome shotgun (WGS) entry which is preliminary data.</text>
</comment>
<dbReference type="InterPro" id="IPR029063">
    <property type="entry name" value="SAM-dependent_MTases_sf"/>
</dbReference>
<dbReference type="PANTHER" id="PTHR43861">
    <property type="entry name" value="TRANS-ACONITATE 2-METHYLTRANSFERASE-RELATED"/>
    <property type="match status" value="1"/>
</dbReference>
<dbReference type="CDD" id="cd02440">
    <property type="entry name" value="AdoMet_MTases"/>
    <property type="match status" value="1"/>
</dbReference>
<dbReference type="SUPFAM" id="SSF53335">
    <property type="entry name" value="S-adenosyl-L-methionine-dependent methyltransferases"/>
    <property type="match status" value="1"/>
</dbReference>
<reference evidence="7 8" key="1">
    <citation type="submission" date="2016-01" db="EMBL/GenBank/DDBJ databases">
        <title>Investigation of taxonomic status of Bacillus aminovorans.</title>
        <authorList>
            <person name="Verma A."/>
            <person name="Pal Y."/>
            <person name="Krishnamurthi S."/>
        </authorList>
    </citation>
    <scope>NUCLEOTIDE SEQUENCE [LARGE SCALE GENOMIC DNA]</scope>
    <source>
        <strain evidence="7 8">DSM 4337</strain>
    </source>
</reference>
<dbReference type="GO" id="GO:0032259">
    <property type="term" value="P:methylation"/>
    <property type="evidence" value="ECO:0007669"/>
    <property type="project" value="UniProtKB-KW"/>
</dbReference>
<dbReference type="OrthoDB" id="9760689at2"/>
<keyword evidence="1 5" id="KW-0489">Methyltransferase</keyword>
<evidence type="ECO:0000256" key="2">
    <source>
        <dbReference type="ARBA" id="ARBA00022679"/>
    </source>
</evidence>
<dbReference type="PANTHER" id="PTHR43861:SF1">
    <property type="entry name" value="TRANS-ACONITATE 2-METHYLTRANSFERASE"/>
    <property type="match status" value="1"/>
</dbReference>
<organism evidence="7 8">
    <name type="scientific">Domibacillus aminovorans</name>
    <dbReference type="NCBI Taxonomy" id="29332"/>
    <lineage>
        <taxon>Bacteria</taxon>
        <taxon>Bacillati</taxon>
        <taxon>Bacillota</taxon>
        <taxon>Bacilli</taxon>
        <taxon>Bacillales</taxon>
        <taxon>Bacillaceae</taxon>
        <taxon>Domibacillus</taxon>
    </lineage>
</organism>
<keyword evidence="2 5" id="KW-0808">Transferase</keyword>
<keyword evidence="4 5" id="KW-0093">Biotin biosynthesis</keyword>
<dbReference type="EC" id="2.1.1.197" evidence="5"/>
<feature type="domain" description="Methyltransferase" evidence="6">
    <location>
        <begin position="46"/>
        <end position="154"/>
    </location>
</feature>